<feature type="site" description="Important for autoinhibition of adenylyltransferase activity" evidence="3">
    <location>
        <position position="94"/>
    </location>
</feature>
<dbReference type="SUPFAM" id="SSF140931">
    <property type="entry name" value="Fic-like"/>
    <property type="match status" value="1"/>
</dbReference>
<gene>
    <name evidence="5" type="ORF">IQ241_14670</name>
</gene>
<feature type="active site" evidence="1">
    <location>
        <position position="223"/>
    </location>
</feature>
<name>A0A8J7AGL9_9CYAN</name>
<evidence type="ECO:0000313" key="5">
    <source>
        <dbReference type="EMBL" id="MBE9078524.1"/>
    </source>
</evidence>
<dbReference type="InterPro" id="IPR003812">
    <property type="entry name" value="Fido"/>
</dbReference>
<reference evidence="5" key="1">
    <citation type="submission" date="2020-10" db="EMBL/GenBank/DDBJ databases">
        <authorList>
            <person name="Castelo-Branco R."/>
            <person name="Eusebio N."/>
            <person name="Adriana R."/>
            <person name="Vieira A."/>
            <person name="Brugerolle De Fraissinette N."/>
            <person name="Rezende De Castro R."/>
            <person name="Schneider M.P."/>
            <person name="Vasconcelos V."/>
            <person name="Leao P.N."/>
        </authorList>
    </citation>
    <scope>NUCLEOTIDE SEQUENCE</scope>
    <source>
        <strain evidence="5">LEGE 07310</strain>
    </source>
</reference>
<keyword evidence="2" id="KW-0547">Nucleotide-binding</keyword>
<dbReference type="PANTHER" id="PTHR13504">
    <property type="entry name" value="FIDO DOMAIN-CONTAINING PROTEIN DDB_G0283145"/>
    <property type="match status" value="1"/>
</dbReference>
<evidence type="ECO:0000313" key="6">
    <source>
        <dbReference type="Proteomes" id="UP000636505"/>
    </source>
</evidence>
<keyword evidence="6" id="KW-1185">Reference proteome</keyword>
<protein>
    <submittedName>
        <fullName evidence="5">Fic family protein</fullName>
    </submittedName>
</protein>
<dbReference type="AlphaFoldDB" id="A0A8J7AGL9"/>
<dbReference type="InterPro" id="IPR036597">
    <property type="entry name" value="Fido-like_dom_sf"/>
</dbReference>
<dbReference type="EMBL" id="JADEXG010000034">
    <property type="protein sequence ID" value="MBE9078524.1"/>
    <property type="molecule type" value="Genomic_DNA"/>
</dbReference>
<accession>A0A8J7AGL9</accession>
<comment type="caution">
    <text evidence="5">The sequence shown here is derived from an EMBL/GenBank/DDBJ whole genome shotgun (WGS) entry which is preliminary data.</text>
</comment>
<feature type="domain" description="Fido" evidence="4">
    <location>
        <begin position="144"/>
        <end position="282"/>
    </location>
</feature>
<keyword evidence="2" id="KW-0067">ATP-binding</keyword>
<evidence type="ECO:0000259" key="4">
    <source>
        <dbReference type="PROSITE" id="PS51459"/>
    </source>
</evidence>
<evidence type="ECO:0000256" key="2">
    <source>
        <dbReference type="PIRSR" id="PIRSR640198-2"/>
    </source>
</evidence>
<dbReference type="Pfam" id="PF02661">
    <property type="entry name" value="Fic"/>
    <property type="match status" value="1"/>
</dbReference>
<feature type="binding site" evidence="2">
    <location>
        <begin position="227"/>
        <end position="234"/>
    </location>
    <ligand>
        <name>ATP</name>
        <dbReference type="ChEBI" id="CHEBI:30616"/>
    </ligand>
</feature>
<dbReference type="Gene3D" id="1.10.3290.10">
    <property type="entry name" value="Fido-like domain"/>
    <property type="match status" value="1"/>
</dbReference>
<evidence type="ECO:0000256" key="1">
    <source>
        <dbReference type="PIRSR" id="PIRSR640198-1"/>
    </source>
</evidence>
<dbReference type="GO" id="GO:0005524">
    <property type="term" value="F:ATP binding"/>
    <property type="evidence" value="ECO:0007669"/>
    <property type="project" value="UniProtKB-KW"/>
</dbReference>
<dbReference type="PANTHER" id="PTHR13504:SF38">
    <property type="entry name" value="FIDO DOMAIN-CONTAINING PROTEIN"/>
    <property type="match status" value="1"/>
</dbReference>
<dbReference type="Proteomes" id="UP000636505">
    <property type="component" value="Unassembled WGS sequence"/>
</dbReference>
<sequence length="324" mass="36477">MESPAKISPEQKTSATQRYDTLLQHLKTYPDRRIDSILAQMLSASCEINMPTDLAQIDRMKGWLDSFRPLSPTALTELKQRYDVQFTYNSNAIEGNTLTQSETELVLSKGITIGGKTLIEHLEVIGHKEAIDYIETLAQSETQIGEWEIRQIHSLVMRRISPMEAGRYRQLDVKAAGTEHVYPPHYQLSELMAEFTQWLAASSENLHPIEYAAEAHYRLVSIHPFRDGNGRTGRLLMNLLLLRAGFPIVVISNQQRVAYIEALVYAQQSNSDLSLLLELVINAARASLFETLSAIVTAADSRGKGLPFYREIIAFLEAEAAIEE</sequence>
<proteinExistence type="predicted"/>
<organism evidence="5 6">
    <name type="scientific">Vasconcelosia minhoensis LEGE 07310</name>
    <dbReference type="NCBI Taxonomy" id="915328"/>
    <lineage>
        <taxon>Bacteria</taxon>
        <taxon>Bacillati</taxon>
        <taxon>Cyanobacteriota</taxon>
        <taxon>Cyanophyceae</taxon>
        <taxon>Nodosilineales</taxon>
        <taxon>Cymatolegaceae</taxon>
        <taxon>Vasconcelosia</taxon>
        <taxon>Vasconcelosia minhoensis</taxon>
    </lineage>
</organism>
<dbReference type="InterPro" id="IPR040198">
    <property type="entry name" value="Fido_containing"/>
</dbReference>
<dbReference type="PROSITE" id="PS51459">
    <property type="entry name" value="FIDO"/>
    <property type="match status" value="1"/>
</dbReference>
<evidence type="ECO:0000256" key="3">
    <source>
        <dbReference type="PIRSR" id="PIRSR640198-3"/>
    </source>
</evidence>